<dbReference type="InterPro" id="IPR036390">
    <property type="entry name" value="WH_DNA-bd_sf"/>
</dbReference>
<protein>
    <submittedName>
        <fullName evidence="3">Transcriptional regulator</fullName>
    </submittedName>
</protein>
<accession>A0ABQ5SW36</accession>
<dbReference type="Proteomes" id="UP001142292">
    <property type="component" value="Unassembled WGS sequence"/>
</dbReference>
<dbReference type="PANTHER" id="PTHR33164">
    <property type="entry name" value="TRANSCRIPTIONAL REGULATOR, MARR FAMILY"/>
    <property type="match status" value="1"/>
</dbReference>
<proteinExistence type="predicted"/>
<dbReference type="CDD" id="cd00090">
    <property type="entry name" value="HTH_ARSR"/>
    <property type="match status" value="1"/>
</dbReference>
<comment type="caution">
    <text evidence="3">The sequence shown here is derived from an EMBL/GenBank/DDBJ whole genome shotgun (WGS) entry which is preliminary data.</text>
</comment>
<evidence type="ECO:0000313" key="4">
    <source>
        <dbReference type="Proteomes" id="UP001142292"/>
    </source>
</evidence>
<dbReference type="RefSeq" id="WP_189117932.1">
    <property type="nucleotide sequence ID" value="NZ_BMRK01000005.1"/>
</dbReference>
<reference evidence="3" key="1">
    <citation type="journal article" date="2014" name="Int. J. Syst. Evol. Microbiol.">
        <title>Complete genome of a new Firmicutes species belonging to the dominant human colonic microbiota ('Ruminococcus bicirculans') reveals two chromosomes and a selective capacity to utilize plant glucans.</title>
        <authorList>
            <consortium name="NISC Comparative Sequencing Program"/>
            <person name="Wegmann U."/>
            <person name="Louis P."/>
            <person name="Goesmann A."/>
            <person name="Henrissat B."/>
            <person name="Duncan S.H."/>
            <person name="Flint H.J."/>
        </authorList>
    </citation>
    <scope>NUCLEOTIDE SEQUENCE</scope>
    <source>
        <strain evidence="3">VKM Ac-1246</strain>
    </source>
</reference>
<comment type="subcellular location">
    <subcellularLocation>
        <location evidence="1">Cytoplasm</location>
    </subcellularLocation>
</comment>
<dbReference type="Gene3D" id="1.10.10.10">
    <property type="entry name" value="Winged helix-like DNA-binding domain superfamily/Winged helix DNA-binding domain"/>
    <property type="match status" value="1"/>
</dbReference>
<dbReference type="InterPro" id="IPR039422">
    <property type="entry name" value="MarR/SlyA-like"/>
</dbReference>
<dbReference type="SUPFAM" id="SSF46785">
    <property type="entry name" value="Winged helix' DNA-binding domain"/>
    <property type="match status" value="1"/>
</dbReference>
<dbReference type="PANTHER" id="PTHR33164:SF5">
    <property type="entry name" value="ORGANIC HYDROPEROXIDE RESISTANCE TRANSCRIPTIONAL REGULATOR"/>
    <property type="match status" value="1"/>
</dbReference>
<organism evidence="3 4">
    <name type="scientific">Nocardioides luteus</name>
    <dbReference type="NCBI Taxonomy" id="1844"/>
    <lineage>
        <taxon>Bacteria</taxon>
        <taxon>Bacillati</taxon>
        <taxon>Actinomycetota</taxon>
        <taxon>Actinomycetes</taxon>
        <taxon>Propionibacteriales</taxon>
        <taxon>Nocardioidaceae</taxon>
        <taxon>Nocardioides</taxon>
    </lineage>
</organism>
<feature type="domain" description="HTH marR-type" evidence="2">
    <location>
        <begin position="11"/>
        <end position="141"/>
    </location>
</feature>
<evidence type="ECO:0000313" key="3">
    <source>
        <dbReference type="EMBL" id="GLJ67763.1"/>
    </source>
</evidence>
<evidence type="ECO:0000259" key="2">
    <source>
        <dbReference type="PROSITE" id="PS50995"/>
    </source>
</evidence>
<dbReference type="Pfam" id="PF01047">
    <property type="entry name" value="MarR"/>
    <property type="match status" value="1"/>
</dbReference>
<dbReference type="SMART" id="SM00347">
    <property type="entry name" value="HTH_MARR"/>
    <property type="match status" value="1"/>
</dbReference>
<reference evidence="3" key="2">
    <citation type="submission" date="2023-01" db="EMBL/GenBank/DDBJ databases">
        <authorList>
            <person name="Sun Q."/>
            <person name="Evtushenko L."/>
        </authorList>
    </citation>
    <scope>NUCLEOTIDE SEQUENCE</scope>
    <source>
        <strain evidence="3">VKM Ac-1246</strain>
    </source>
</reference>
<dbReference type="InterPro" id="IPR036388">
    <property type="entry name" value="WH-like_DNA-bd_sf"/>
</dbReference>
<dbReference type="PROSITE" id="PS50995">
    <property type="entry name" value="HTH_MARR_2"/>
    <property type="match status" value="1"/>
</dbReference>
<keyword evidence="4" id="KW-1185">Reference proteome</keyword>
<gene>
    <name evidence="3" type="ORF">GCM10017579_17990</name>
</gene>
<dbReference type="PRINTS" id="PR00598">
    <property type="entry name" value="HTHMARR"/>
</dbReference>
<sequence>MTEPRHSLELSEQLCFSLYTAQRLVTAAYRPILDSLGLTYSQYVAMLVLWERAPITTGELGEQLGLDYGTVTPLVKRLEAAGLVTREKRPEDQRSIRLQLTDAGRELRTRAAGVPDTIADVMALQSEEFSTLKDSLEHLSDNVAANSTARP</sequence>
<evidence type="ECO:0000256" key="1">
    <source>
        <dbReference type="ARBA" id="ARBA00004496"/>
    </source>
</evidence>
<name>A0ABQ5SW36_9ACTN</name>
<dbReference type="EMBL" id="BSEL01000004">
    <property type="protein sequence ID" value="GLJ67763.1"/>
    <property type="molecule type" value="Genomic_DNA"/>
</dbReference>
<dbReference type="InterPro" id="IPR000835">
    <property type="entry name" value="HTH_MarR-typ"/>
</dbReference>
<dbReference type="InterPro" id="IPR011991">
    <property type="entry name" value="ArsR-like_HTH"/>
</dbReference>